<dbReference type="PROSITE" id="PS50850">
    <property type="entry name" value="MFS"/>
    <property type="match status" value="1"/>
</dbReference>
<evidence type="ECO:0000256" key="3">
    <source>
        <dbReference type="ARBA" id="ARBA00022448"/>
    </source>
</evidence>
<feature type="transmembrane region" description="Helical" evidence="8">
    <location>
        <begin position="361"/>
        <end position="378"/>
    </location>
</feature>
<dbReference type="GO" id="GO:0022857">
    <property type="term" value="F:transmembrane transporter activity"/>
    <property type="evidence" value="ECO:0007669"/>
    <property type="project" value="InterPro"/>
</dbReference>
<dbReference type="PRINTS" id="PR01036">
    <property type="entry name" value="TCRTETB"/>
</dbReference>
<dbReference type="PANTHER" id="PTHR42718:SF9">
    <property type="entry name" value="MAJOR FACILITATOR SUPERFAMILY MULTIDRUG TRANSPORTER MFSC"/>
    <property type="match status" value="1"/>
</dbReference>
<feature type="transmembrane region" description="Helical" evidence="8">
    <location>
        <begin position="56"/>
        <end position="72"/>
    </location>
</feature>
<comment type="subcellular location">
    <subcellularLocation>
        <location evidence="1">Cell membrane</location>
        <topology evidence="1">Multi-pass membrane protein</topology>
    </subcellularLocation>
</comment>
<dbReference type="InterPro" id="IPR036259">
    <property type="entry name" value="MFS_trans_sf"/>
</dbReference>
<dbReference type="SUPFAM" id="SSF103473">
    <property type="entry name" value="MFS general substrate transporter"/>
    <property type="match status" value="1"/>
</dbReference>
<proteinExistence type="inferred from homology"/>
<evidence type="ECO:0000256" key="5">
    <source>
        <dbReference type="ARBA" id="ARBA00022692"/>
    </source>
</evidence>
<dbReference type="PATRIC" id="fig|1121865.3.peg.498"/>
<reference evidence="10 11" key="1">
    <citation type="submission" date="2013-03" db="EMBL/GenBank/DDBJ databases">
        <title>The Genome Sequence of Enterococcus columbae ATCC_51263 (PacBio/Illumina hybrid assembly).</title>
        <authorList>
            <consortium name="The Broad Institute Genomics Platform"/>
            <consortium name="The Broad Institute Genome Sequencing Center for Infectious Disease"/>
            <person name="Earl A."/>
            <person name="Russ C."/>
            <person name="Gilmore M."/>
            <person name="Surin D."/>
            <person name="Walker B."/>
            <person name="Young S."/>
            <person name="Zeng Q."/>
            <person name="Gargeya S."/>
            <person name="Fitzgerald M."/>
            <person name="Haas B."/>
            <person name="Abouelleil A."/>
            <person name="Allen A.W."/>
            <person name="Alvarado L."/>
            <person name="Arachchi H.M."/>
            <person name="Berlin A.M."/>
            <person name="Chapman S.B."/>
            <person name="Gainer-Dewar J."/>
            <person name="Goldberg J."/>
            <person name="Griggs A."/>
            <person name="Gujja S."/>
            <person name="Hansen M."/>
            <person name="Howarth C."/>
            <person name="Imamovic A."/>
            <person name="Ireland A."/>
            <person name="Larimer J."/>
            <person name="McCowan C."/>
            <person name="Murphy C."/>
            <person name="Pearson M."/>
            <person name="Poon T.W."/>
            <person name="Priest M."/>
            <person name="Roberts A."/>
            <person name="Saif S."/>
            <person name="Shea T."/>
            <person name="Sisk P."/>
            <person name="Sykes S."/>
            <person name="Wortman J."/>
            <person name="Nusbaum C."/>
            <person name="Birren B."/>
        </authorList>
    </citation>
    <scope>NUCLEOTIDE SEQUENCE [LARGE SCALE GENOMIC DNA]</scope>
    <source>
        <strain evidence="10 11">ATCC 51263</strain>
    </source>
</reference>
<evidence type="ECO:0000313" key="11">
    <source>
        <dbReference type="Proteomes" id="UP000014113"/>
    </source>
</evidence>
<dbReference type="STRING" id="1121865.OMW_00506"/>
<dbReference type="Gene3D" id="1.20.1250.20">
    <property type="entry name" value="MFS general substrate transporter like domains"/>
    <property type="match status" value="1"/>
</dbReference>
<keyword evidence="11" id="KW-1185">Reference proteome</keyword>
<evidence type="ECO:0000256" key="6">
    <source>
        <dbReference type="ARBA" id="ARBA00022989"/>
    </source>
</evidence>
<dbReference type="NCBIfam" id="TIGR00711">
    <property type="entry name" value="efflux_EmrB"/>
    <property type="match status" value="1"/>
</dbReference>
<sequence>MAHTYQDDPKVQKNRWLILVAVAMFTFMSTLDGSIVNIALPTISNDLAVPMNQAEWIVSIYLMVVCSCLLLFGKLGDSWGKIKVFRLGMFIFILGSFLCGFNHSLAFLLFARVIQAVGASMTMASNTGIITEVFPMNERGRALGSIGAFVSLGSIAGPGLGGLILGQFSWAYIFWINVPVGIATFILGSKVLPKDIHQSHQKIDTLGFIAFALFIMSFFGAIFIGQEAGFMHQLPLVLFVLSIIAFVAFLLIEKRVQLPLITFQIFKNKTFSLSLLTATLIFSSNFFINVVVPFYLQRARQLSPSVAGLLMMVFPMVMVIASPLSGYLTDKIGPKILVLSGLTILSVTQIFYMFLRLDTPIWLYVVITALVGLGNSLFQSPNNTMVMSSVSREYLGVAGSLNSFARNIGMVIGISLATTILYQAMSVHAGYRVTTYLDKHPEIFIYGMRITFFGSFLLCFIALILSIYRLKNYSGNK</sequence>
<evidence type="ECO:0000256" key="2">
    <source>
        <dbReference type="ARBA" id="ARBA00008537"/>
    </source>
</evidence>
<feature type="transmembrane region" description="Helical" evidence="8">
    <location>
        <begin position="16"/>
        <end position="36"/>
    </location>
</feature>
<comment type="caution">
    <text evidence="10">The sequence shown here is derived from an EMBL/GenBank/DDBJ whole genome shotgun (WGS) entry which is preliminary data.</text>
</comment>
<feature type="transmembrane region" description="Helical" evidence="8">
    <location>
        <begin position="84"/>
        <end position="103"/>
    </location>
</feature>
<feature type="transmembrane region" description="Helical" evidence="8">
    <location>
        <begin position="302"/>
        <end position="324"/>
    </location>
</feature>
<dbReference type="PANTHER" id="PTHR42718">
    <property type="entry name" value="MAJOR FACILITATOR SUPERFAMILY MULTIDRUG TRANSPORTER MFSC"/>
    <property type="match status" value="1"/>
</dbReference>
<feature type="transmembrane region" description="Helical" evidence="8">
    <location>
        <begin position="205"/>
        <end position="224"/>
    </location>
</feature>
<dbReference type="OrthoDB" id="102502at2"/>
<dbReference type="eggNOG" id="COG2814">
    <property type="taxonomic scope" value="Bacteria"/>
</dbReference>
<dbReference type="AlphaFoldDB" id="S0KTY8"/>
<dbReference type="CDD" id="cd17321">
    <property type="entry name" value="MFS_MMR_MDR_like"/>
    <property type="match status" value="1"/>
</dbReference>
<dbReference type="EMBL" id="ASWJ01000004">
    <property type="protein sequence ID" value="EOW84608.1"/>
    <property type="molecule type" value="Genomic_DNA"/>
</dbReference>
<evidence type="ECO:0000256" key="7">
    <source>
        <dbReference type="ARBA" id="ARBA00023136"/>
    </source>
</evidence>
<dbReference type="RefSeq" id="WP_016182669.1">
    <property type="nucleotide sequence ID" value="NZ_JXKI01000030.1"/>
</dbReference>
<dbReference type="GO" id="GO:0005886">
    <property type="term" value="C:plasma membrane"/>
    <property type="evidence" value="ECO:0007669"/>
    <property type="project" value="UniProtKB-SubCell"/>
</dbReference>
<feature type="transmembrane region" description="Helical" evidence="8">
    <location>
        <begin position="142"/>
        <end position="166"/>
    </location>
</feature>
<name>S0KTY8_9ENTE</name>
<feature type="transmembrane region" description="Helical" evidence="8">
    <location>
        <begin position="172"/>
        <end position="193"/>
    </location>
</feature>
<evidence type="ECO:0000256" key="8">
    <source>
        <dbReference type="SAM" id="Phobius"/>
    </source>
</evidence>
<evidence type="ECO:0000256" key="4">
    <source>
        <dbReference type="ARBA" id="ARBA00022475"/>
    </source>
</evidence>
<dbReference type="InterPro" id="IPR011701">
    <property type="entry name" value="MFS"/>
</dbReference>
<organism evidence="10 11">
    <name type="scientific">Enterococcus columbae DSM 7374 = ATCC 51263</name>
    <dbReference type="NCBI Taxonomy" id="1121865"/>
    <lineage>
        <taxon>Bacteria</taxon>
        <taxon>Bacillati</taxon>
        <taxon>Bacillota</taxon>
        <taxon>Bacilli</taxon>
        <taxon>Lactobacillales</taxon>
        <taxon>Enterococcaceae</taxon>
        <taxon>Enterococcus</taxon>
    </lineage>
</organism>
<protein>
    <submittedName>
        <fullName evidence="10">Drug resistance MFS transporter</fullName>
    </submittedName>
</protein>
<feature type="transmembrane region" description="Helical" evidence="8">
    <location>
        <begin position="443"/>
        <end position="468"/>
    </location>
</feature>
<feature type="transmembrane region" description="Helical" evidence="8">
    <location>
        <begin position="336"/>
        <end position="355"/>
    </location>
</feature>
<feature type="transmembrane region" description="Helical" evidence="8">
    <location>
        <begin position="109"/>
        <end position="130"/>
    </location>
</feature>
<keyword evidence="4" id="KW-1003">Cell membrane</keyword>
<dbReference type="InterPro" id="IPR020846">
    <property type="entry name" value="MFS_dom"/>
</dbReference>
<evidence type="ECO:0000313" key="10">
    <source>
        <dbReference type="EMBL" id="EOW84608.1"/>
    </source>
</evidence>
<feature type="transmembrane region" description="Helical" evidence="8">
    <location>
        <begin position="273"/>
        <end position="296"/>
    </location>
</feature>
<keyword evidence="7 8" id="KW-0472">Membrane</keyword>
<keyword evidence="5 8" id="KW-0812">Transmembrane</keyword>
<dbReference type="Gene3D" id="1.20.1720.10">
    <property type="entry name" value="Multidrug resistance protein D"/>
    <property type="match status" value="1"/>
</dbReference>
<feature type="domain" description="Major facilitator superfamily (MFS) profile" evidence="9">
    <location>
        <begin position="18"/>
        <end position="474"/>
    </location>
</feature>
<dbReference type="Pfam" id="PF07690">
    <property type="entry name" value="MFS_1"/>
    <property type="match status" value="1"/>
</dbReference>
<dbReference type="Proteomes" id="UP000014113">
    <property type="component" value="Unassembled WGS sequence"/>
</dbReference>
<accession>S0KTY8</accession>
<keyword evidence="6 8" id="KW-1133">Transmembrane helix</keyword>
<evidence type="ECO:0000256" key="1">
    <source>
        <dbReference type="ARBA" id="ARBA00004651"/>
    </source>
</evidence>
<comment type="similarity">
    <text evidence="2">Belongs to the major facilitator superfamily. EmrB family.</text>
</comment>
<dbReference type="InterPro" id="IPR004638">
    <property type="entry name" value="EmrB-like"/>
</dbReference>
<keyword evidence="3" id="KW-0813">Transport</keyword>
<evidence type="ECO:0000259" key="9">
    <source>
        <dbReference type="PROSITE" id="PS50850"/>
    </source>
</evidence>
<feature type="transmembrane region" description="Helical" evidence="8">
    <location>
        <begin position="408"/>
        <end position="431"/>
    </location>
</feature>
<feature type="transmembrane region" description="Helical" evidence="8">
    <location>
        <begin position="230"/>
        <end position="252"/>
    </location>
</feature>
<gene>
    <name evidence="10" type="ORF">I568_01104</name>
</gene>